<dbReference type="PANTHER" id="PTHR40252">
    <property type="entry name" value="BLR0328 PROTEIN"/>
    <property type="match status" value="1"/>
</dbReference>
<dbReference type="SMART" id="SM00897">
    <property type="entry name" value="FIST"/>
    <property type="match status" value="1"/>
</dbReference>
<dbReference type="AlphaFoldDB" id="A0AA86AL04"/>
<evidence type="ECO:0000259" key="2">
    <source>
        <dbReference type="SMART" id="SM01204"/>
    </source>
</evidence>
<dbReference type="KEGG" id="smul:SMUL_1138"/>
<protein>
    <submittedName>
        <fullName evidence="3">FIST domain-containing signal transduction protein</fullName>
    </submittedName>
</protein>
<sequence length="360" mass="40310">MPLRKLLEHAMFECISFFERIEDLHVKLKKGTYVLLIAEETPFLEILQKEGVTLCGAIFPRVIFKGKTYTQGIIAAKLSATSSMQIIDMDEPQQLRTDPNTSAIFAIVDGFSTQIDDFLEEFYSLLPEKTKLIGGGAGKTNLIQEPVIFDTYRFYMNAAIIITSPHTIGVGVKHGWKPLLGPFIATSCKGNVLEKMNYQDAFTIYKEAVENESGFCFDTTPFFQFSQRYPLGIVRYNKDFIVREPASTDGNAIVLVGDLDENSVLLILKGEKEDLLEAAKEAAQISRFNKEEDTVQSILLIDCIARYLFLEELFPKELEAISSVYPSKSLLWGALSLGEIANANQEGIEFYNKTCVVGTL</sequence>
<dbReference type="EMBL" id="CP007201">
    <property type="protein sequence ID" value="AHJ12404.1"/>
    <property type="molecule type" value="Genomic_DNA"/>
</dbReference>
<proteinExistence type="predicted"/>
<evidence type="ECO:0000313" key="4">
    <source>
        <dbReference type="Proteomes" id="UP000019322"/>
    </source>
</evidence>
<dbReference type="Pfam" id="PF10442">
    <property type="entry name" value="FIST_C"/>
    <property type="match status" value="1"/>
</dbReference>
<feature type="domain" description="FIST C-domain" evidence="2">
    <location>
        <begin position="201"/>
        <end position="343"/>
    </location>
</feature>
<dbReference type="InterPro" id="IPR013702">
    <property type="entry name" value="FIST_domain_N"/>
</dbReference>
<dbReference type="RefSeq" id="WP_025344293.1">
    <property type="nucleotide sequence ID" value="NZ_CP007201.1"/>
</dbReference>
<dbReference type="InterPro" id="IPR019494">
    <property type="entry name" value="FIST_C"/>
</dbReference>
<gene>
    <name evidence="3" type="ORF">SMUL_1138</name>
</gene>
<evidence type="ECO:0000313" key="3">
    <source>
        <dbReference type="EMBL" id="AHJ12404.1"/>
    </source>
</evidence>
<reference evidence="3 4" key="1">
    <citation type="journal article" date="2014" name="Environ. Microbiol.">
        <title>Insights into organohalide respiration and the versatile catabolism of Sulfurospirillum multivorans gained from comparative genomics and physiological studies.</title>
        <authorList>
            <person name="Goris T."/>
            <person name="Schubert T."/>
            <person name="Gadkari J."/>
            <person name="Wubet T."/>
            <person name="Tarkka M."/>
            <person name="Buscot F."/>
            <person name="Adrian L."/>
            <person name="Diekert G."/>
        </authorList>
    </citation>
    <scope>NUCLEOTIDE SEQUENCE [LARGE SCALE GENOMIC DNA]</scope>
    <source>
        <strain evidence="4">DM 12446 / JCM 15788 / NBRC 109480</strain>
    </source>
</reference>
<dbReference type="Proteomes" id="UP000019322">
    <property type="component" value="Chromosome"/>
</dbReference>
<dbReference type="Pfam" id="PF08495">
    <property type="entry name" value="FIST"/>
    <property type="match status" value="1"/>
</dbReference>
<accession>A0AA86AL04</accession>
<organism evidence="3 4">
    <name type="scientific">Sulfurospirillum multivorans (strain DM 12446 / JCM 15788 / NBRC 109480)</name>
    <dbReference type="NCBI Taxonomy" id="1150621"/>
    <lineage>
        <taxon>Bacteria</taxon>
        <taxon>Pseudomonadati</taxon>
        <taxon>Campylobacterota</taxon>
        <taxon>Epsilonproteobacteria</taxon>
        <taxon>Campylobacterales</taxon>
        <taxon>Sulfurospirillaceae</taxon>
        <taxon>Sulfurospirillum</taxon>
    </lineage>
</organism>
<name>A0AA86AL04_SULMK</name>
<dbReference type="PANTHER" id="PTHR40252:SF2">
    <property type="entry name" value="BLR0328 PROTEIN"/>
    <property type="match status" value="1"/>
</dbReference>
<feature type="domain" description="FIST" evidence="1">
    <location>
        <begin position="30"/>
        <end position="200"/>
    </location>
</feature>
<dbReference type="SMART" id="SM01204">
    <property type="entry name" value="FIST_C"/>
    <property type="match status" value="1"/>
</dbReference>
<evidence type="ECO:0000259" key="1">
    <source>
        <dbReference type="SMART" id="SM00897"/>
    </source>
</evidence>